<evidence type="ECO:0000313" key="2">
    <source>
        <dbReference type="Proteomes" id="UP000242712"/>
    </source>
</evidence>
<proteinExistence type="predicted"/>
<dbReference type="RefSeq" id="WP_049408449.1">
    <property type="nucleotide sequence ID" value="NZ_CBCRVO010000001.1"/>
</dbReference>
<reference evidence="1 2" key="1">
    <citation type="submission" date="2017-08" db="EMBL/GenBank/DDBJ databases">
        <title>Draft genome sequences of 64 type strains of genus Staph aureus.</title>
        <authorList>
            <person name="Cole K."/>
            <person name="Golubchik T."/>
            <person name="Russell J."/>
            <person name="Foster D."/>
            <person name="Llewelyn M."/>
            <person name="Wilson D."/>
            <person name="Crook D."/>
            <person name="Paul J."/>
        </authorList>
    </citation>
    <scope>NUCLEOTIDE SEQUENCE [LARGE SCALE GENOMIC DNA]</scope>
    <source>
        <strain evidence="1 2">DSM 29875</strain>
    </source>
</reference>
<protein>
    <submittedName>
        <fullName evidence="1">Uncharacterized protein</fullName>
    </submittedName>
</protein>
<comment type="caution">
    <text evidence="1">The sequence shown here is derived from an EMBL/GenBank/DDBJ whole genome shotgun (WGS) entry which is preliminary data.</text>
</comment>
<dbReference type="GeneID" id="98297014"/>
<dbReference type="Proteomes" id="UP000242712">
    <property type="component" value="Unassembled WGS sequence"/>
</dbReference>
<gene>
    <name evidence="1" type="ORF">CD039_01480</name>
</gene>
<keyword evidence="2" id="KW-1185">Reference proteome</keyword>
<organism evidence="1 2">
    <name type="scientific">Staphylococcus argensis</name>
    <dbReference type="NCBI Taxonomy" id="1607738"/>
    <lineage>
        <taxon>Bacteria</taxon>
        <taxon>Bacillati</taxon>
        <taxon>Bacillota</taxon>
        <taxon>Bacilli</taxon>
        <taxon>Bacillales</taxon>
        <taxon>Staphylococcaceae</taxon>
        <taxon>Staphylococcus</taxon>
    </lineage>
</organism>
<dbReference type="AlphaFoldDB" id="A0A2K4FDM0"/>
<accession>A0A2K4FDM0</accession>
<sequence length="74" mass="8439">MSKYEDIVIESVNHVQSKFFTQEEIDSKMDEITDFDGNVDINALFSYIIELNTSYSATLLADTLERLSDNGLLK</sequence>
<evidence type="ECO:0000313" key="1">
    <source>
        <dbReference type="EMBL" id="POA09458.1"/>
    </source>
</evidence>
<name>A0A2K4FDM0_9STAP</name>
<dbReference type="EMBL" id="PPPX01000001">
    <property type="protein sequence ID" value="POA09458.1"/>
    <property type="molecule type" value="Genomic_DNA"/>
</dbReference>